<proteinExistence type="predicted"/>
<evidence type="ECO:0000313" key="1">
    <source>
        <dbReference type="EMBL" id="CEK97125.1"/>
    </source>
</evidence>
<dbReference type="EMBL" id="HACG01050260">
    <property type="protein sequence ID" value="CEK97125.1"/>
    <property type="molecule type" value="Transcribed_RNA"/>
</dbReference>
<dbReference type="AlphaFoldDB" id="A0A0B7BY75"/>
<protein>
    <submittedName>
        <fullName evidence="1">Uncharacterized protein</fullName>
    </submittedName>
</protein>
<sequence>RIKMTSATEGYEAVDLKKKKLLEEVLVEERDDAVIKVAKIRKRQPPKLRSKARNIASNIVHYYSGVCVNIDAELLNFVGYSTKSDFNDLCNKHKPCNLNVLSKVITECLAENKELMKVRHQQLSSLQHSDSKCKMKGKHRYPCIASSHIYSTDFIVDDL</sequence>
<feature type="non-terminal residue" evidence="1">
    <location>
        <position position="1"/>
    </location>
</feature>
<name>A0A0B7BY75_9EUPU</name>
<reference evidence="1" key="1">
    <citation type="submission" date="2014-12" db="EMBL/GenBank/DDBJ databases">
        <title>Insight into the proteome of Arion vulgaris.</title>
        <authorList>
            <person name="Aradska J."/>
            <person name="Bulat T."/>
            <person name="Smidak R."/>
            <person name="Sarate P."/>
            <person name="Gangsoo J."/>
            <person name="Sialana F."/>
            <person name="Bilban M."/>
            <person name="Lubec G."/>
        </authorList>
    </citation>
    <scope>NUCLEOTIDE SEQUENCE</scope>
    <source>
        <tissue evidence="1">Skin</tissue>
    </source>
</reference>
<gene>
    <name evidence="1" type="primary">ORF214728</name>
</gene>
<accession>A0A0B7BY75</accession>
<organism evidence="1">
    <name type="scientific">Arion vulgaris</name>
    <dbReference type="NCBI Taxonomy" id="1028688"/>
    <lineage>
        <taxon>Eukaryota</taxon>
        <taxon>Metazoa</taxon>
        <taxon>Spiralia</taxon>
        <taxon>Lophotrochozoa</taxon>
        <taxon>Mollusca</taxon>
        <taxon>Gastropoda</taxon>
        <taxon>Heterobranchia</taxon>
        <taxon>Euthyneura</taxon>
        <taxon>Panpulmonata</taxon>
        <taxon>Eupulmonata</taxon>
        <taxon>Stylommatophora</taxon>
        <taxon>Helicina</taxon>
        <taxon>Arionoidea</taxon>
        <taxon>Arionidae</taxon>
        <taxon>Arion</taxon>
    </lineage>
</organism>